<dbReference type="EMBL" id="JALJOQ010000080">
    <property type="protein sequence ID" value="KAK9800792.1"/>
    <property type="molecule type" value="Genomic_DNA"/>
</dbReference>
<feature type="compositionally biased region" description="Polar residues" evidence="1">
    <location>
        <begin position="342"/>
        <end position="353"/>
    </location>
</feature>
<accession>A0AAW1P028</accession>
<evidence type="ECO:0008006" key="4">
    <source>
        <dbReference type="Google" id="ProtNLM"/>
    </source>
</evidence>
<gene>
    <name evidence="2" type="ORF">WJX73_004420</name>
</gene>
<name>A0AAW1P028_9CHLO</name>
<organism evidence="2 3">
    <name type="scientific">Symbiochloris irregularis</name>
    <dbReference type="NCBI Taxonomy" id="706552"/>
    <lineage>
        <taxon>Eukaryota</taxon>
        <taxon>Viridiplantae</taxon>
        <taxon>Chlorophyta</taxon>
        <taxon>core chlorophytes</taxon>
        <taxon>Trebouxiophyceae</taxon>
        <taxon>Trebouxiales</taxon>
        <taxon>Trebouxiaceae</taxon>
        <taxon>Symbiochloris</taxon>
    </lineage>
</organism>
<reference evidence="2 3" key="1">
    <citation type="journal article" date="2024" name="Nat. Commun.">
        <title>Phylogenomics reveals the evolutionary origins of lichenization in chlorophyte algae.</title>
        <authorList>
            <person name="Puginier C."/>
            <person name="Libourel C."/>
            <person name="Otte J."/>
            <person name="Skaloud P."/>
            <person name="Haon M."/>
            <person name="Grisel S."/>
            <person name="Petersen M."/>
            <person name="Berrin J.G."/>
            <person name="Delaux P.M."/>
            <person name="Dal Grande F."/>
            <person name="Keller J."/>
        </authorList>
    </citation>
    <scope>NUCLEOTIDE SEQUENCE [LARGE SCALE GENOMIC DNA]</scope>
    <source>
        <strain evidence="2 3">SAG 2036</strain>
    </source>
</reference>
<feature type="region of interest" description="Disordered" evidence="1">
    <location>
        <begin position="56"/>
        <end position="77"/>
    </location>
</feature>
<comment type="caution">
    <text evidence="2">The sequence shown here is derived from an EMBL/GenBank/DDBJ whole genome shotgun (WGS) entry which is preliminary data.</text>
</comment>
<protein>
    <recommendedName>
        <fullName evidence="4">Transcriptional regulator</fullName>
    </recommendedName>
</protein>
<feature type="compositionally biased region" description="Basic and acidic residues" evidence="1">
    <location>
        <begin position="325"/>
        <end position="339"/>
    </location>
</feature>
<evidence type="ECO:0000313" key="3">
    <source>
        <dbReference type="Proteomes" id="UP001465755"/>
    </source>
</evidence>
<dbReference type="Pfam" id="PF02622">
    <property type="entry name" value="DUF179"/>
    <property type="match status" value="1"/>
</dbReference>
<feature type="region of interest" description="Disordered" evidence="1">
    <location>
        <begin position="315"/>
        <end position="368"/>
    </location>
</feature>
<keyword evidence="3" id="KW-1185">Reference proteome</keyword>
<proteinExistence type="predicted"/>
<dbReference type="Gene3D" id="3.40.1740.10">
    <property type="entry name" value="VC0467-like"/>
    <property type="match status" value="1"/>
</dbReference>
<sequence length="368" mass="40135">MPSLHQTRSHARPALPSLVQSAPSALQARAWQHRQQPCQQQQQQCLFVCRAEAQGSEQPEAREPAASPIPDSLPMAGADTDWREFRARLIYNSGASAKGNEDLEPGMAGRPNVDDGYWAHAIAGPEQGCLLIAHPLMFLSSQRYFHQAVILLLGHDETGSYGLILNSPSQHKIGQVTGAESLCPEFAQNELFVGGDVGRDSMHMIHNHRMLPGSREIVKGVHTGGFDQAKTLVREGKLDPHSIRWFTRYSGWGRAQLQGEVDKGVWFCAAAGAALISQPHSGLAGQGLWHEALDLMGGEYRELSTALKQTASYRPDVMGHGKFHPKAEDARKAAEERLKGQQGETQGGAQSSEGDGGQESENKDRPEM</sequence>
<dbReference type="Proteomes" id="UP001465755">
    <property type="component" value="Unassembled WGS sequence"/>
</dbReference>
<dbReference type="SUPFAM" id="SSF143456">
    <property type="entry name" value="VC0467-like"/>
    <property type="match status" value="1"/>
</dbReference>
<dbReference type="PANTHER" id="PTHR31984">
    <property type="entry name" value="TRANSPORTER, PUTATIVE (DUF179)-RELATED"/>
    <property type="match status" value="1"/>
</dbReference>
<evidence type="ECO:0000313" key="2">
    <source>
        <dbReference type="EMBL" id="KAK9800792.1"/>
    </source>
</evidence>
<dbReference type="InterPro" id="IPR003774">
    <property type="entry name" value="AlgH-like"/>
</dbReference>
<evidence type="ECO:0000256" key="1">
    <source>
        <dbReference type="SAM" id="MobiDB-lite"/>
    </source>
</evidence>
<dbReference type="AlphaFoldDB" id="A0AAW1P028"/>
<dbReference type="PANTHER" id="PTHR31984:SF17">
    <property type="entry name" value="TRANSCRIPTIONAL REGULATOR"/>
    <property type="match status" value="1"/>
</dbReference>